<dbReference type="Proteomes" id="UP000288805">
    <property type="component" value="Unassembled WGS sequence"/>
</dbReference>
<gene>
    <name evidence="2" type="ORF">CK203_091912</name>
</gene>
<protein>
    <submittedName>
        <fullName evidence="2">Uncharacterized protein</fullName>
    </submittedName>
</protein>
<feature type="chain" id="PRO_5019015066" evidence="1">
    <location>
        <begin position="31"/>
        <end position="81"/>
    </location>
</feature>
<dbReference type="AlphaFoldDB" id="A0A438BRK4"/>
<evidence type="ECO:0000313" key="2">
    <source>
        <dbReference type="EMBL" id="RVW13594.1"/>
    </source>
</evidence>
<comment type="caution">
    <text evidence="2">The sequence shown here is derived from an EMBL/GenBank/DDBJ whole genome shotgun (WGS) entry which is preliminary data.</text>
</comment>
<feature type="signal peptide" evidence="1">
    <location>
        <begin position="1"/>
        <end position="30"/>
    </location>
</feature>
<keyword evidence="1" id="KW-0732">Signal</keyword>
<evidence type="ECO:0000256" key="1">
    <source>
        <dbReference type="SAM" id="SignalP"/>
    </source>
</evidence>
<reference evidence="2 3" key="1">
    <citation type="journal article" date="2018" name="PLoS Genet.">
        <title>Population sequencing reveals clonal diversity and ancestral inbreeding in the grapevine cultivar Chardonnay.</title>
        <authorList>
            <person name="Roach M.J."/>
            <person name="Johnson D.L."/>
            <person name="Bohlmann J."/>
            <person name="van Vuuren H.J."/>
            <person name="Jones S.J."/>
            <person name="Pretorius I.S."/>
            <person name="Schmidt S.A."/>
            <person name="Borneman A.R."/>
        </authorList>
    </citation>
    <scope>NUCLEOTIDE SEQUENCE [LARGE SCALE GENOMIC DNA]</scope>
    <source>
        <strain evidence="3">cv. Chardonnay</strain>
        <tissue evidence="2">Leaf</tissue>
    </source>
</reference>
<sequence length="81" mass="8535">MINRGRRCCCLQEALISLLFSLSLHNPVLLLNIEAPSHDDAEKLGLAVPAAVKEFPALDSSVLGSLSNLAEIADGCSPFAS</sequence>
<evidence type="ECO:0000313" key="3">
    <source>
        <dbReference type="Proteomes" id="UP000288805"/>
    </source>
</evidence>
<name>A0A438BRK4_VITVI</name>
<accession>A0A438BRK4</accession>
<organism evidence="2 3">
    <name type="scientific">Vitis vinifera</name>
    <name type="common">Grape</name>
    <dbReference type="NCBI Taxonomy" id="29760"/>
    <lineage>
        <taxon>Eukaryota</taxon>
        <taxon>Viridiplantae</taxon>
        <taxon>Streptophyta</taxon>
        <taxon>Embryophyta</taxon>
        <taxon>Tracheophyta</taxon>
        <taxon>Spermatophyta</taxon>
        <taxon>Magnoliopsida</taxon>
        <taxon>eudicotyledons</taxon>
        <taxon>Gunneridae</taxon>
        <taxon>Pentapetalae</taxon>
        <taxon>rosids</taxon>
        <taxon>Vitales</taxon>
        <taxon>Vitaceae</taxon>
        <taxon>Viteae</taxon>
        <taxon>Vitis</taxon>
    </lineage>
</organism>
<dbReference type="EMBL" id="QGNW01002649">
    <property type="protein sequence ID" value="RVW13594.1"/>
    <property type="molecule type" value="Genomic_DNA"/>
</dbReference>
<proteinExistence type="predicted"/>